<sequence length="128" mass="12993">AMVVAKHLDMLALDGSTMAGIGVSTKIWRLIAVALAVILGAAGVAAAGVLGFAGLIVPHAARLVVGANLRWQIPVAALGGAVLVTACDTLGRWAFAPTEIPVGALIALIGAPYFIFLLTRLTRVRNGG</sequence>
<dbReference type="PANTHER" id="PTHR30472:SF24">
    <property type="entry name" value="FERRIC ENTEROBACTIN TRANSPORT SYSTEM PERMEASE PROTEIN FEPG"/>
    <property type="match status" value="1"/>
</dbReference>
<keyword evidence="6 8" id="KW-1133">Transmembrane helix</keyword>
<feature type="transmembrane region" description="Helical" evidence="8">
    <location>
        <begin position="27"/>
        <end position="57"/>
    </location>
</feature>
<dbReference type="EMBL" id="VMTY01000085">
    <property type="protein sequence ID" value="TVU55774.1"/>
    <property type="molecule type" value="Genomic_DNA"/>
</dbReference>
<evidence type="ECO:0000256" key="8">
    <source>
        <dbReference type="SAM" id="Phobius"/>
    </source>
</evidence>
<feature type="non-terminal residue" evidence="9">
    <location>
        <position position="1"/>
    </location>
</feature>
<dbReference type="GO" id="GO:0033214">
    <property type="term" value="P:siderophore-iron import into cell"/>
    <property type="evidence" value="ECO:0007669"/>
    <property type="project" value="TreeGrafter"/>
</dbReference>
<evidence type="ECO:0000256" key="2">
    <source>
        <dbReference type="ARBA" id="ARBA00007935"/>
    </source>
</evidence>
<proteinExistence type="inferred from homology"/>
<comment type="subcellular location">
    <subcellularLocation>
        <location evidence="1">Cell membrane</location>
        <topology evidence="1">Multi-pass membrane protein</topology>
    </subcellularLocation>
</comment>
<evidence type="ECO:0000256" key="4">
    <source>
        <dbReference type="ARBA" id="ARBA00022475"/>
    </source>
</evidence>
<keyword evidence="4" id="KW-1003">Cell membrane</keyword>
<keyword evidence="7 8" id="KW-0472">Membrane</keyword>
<evidence type="ECO:0000256" key="6">
    <source>
        <dbReference type="ARBA" id="ARBA00022989"/>
    </source>
</evidence>
<name>A0A558GFW8_9CORY</name>
<dbReference type="Gene3D" id="1.10.3470.10">
    <property type="entry name" value="ABC transporter involved in vitamin B12 uptake, BtuC"/>
    <property type="match status" value="1"/>
</dbReference>
<feature type="transmembrane region" description="Helical" evidence="8">
    <location>
        <begin position="100"/>
        <end position="119"/>
    </location>
</feature>
<protein>
    <submittedName>
        <fullName evidence="9">Iron ABC transporter permease</fullName>
    </submittedName>
</protein>
<evidence type="ECO:0000256" key="7">
    <source>
        <dbReference type="ARBA" id="ARBA00023136"/>
    </source>
</evidence>
<dbReference type="Pfam" id="PF01032">
    <property type="entry name" value="FecCD"/>
    <property type="match status" value="1"/>
</dbReference>
<dbReference type="AlphaFoldDB" id="A0A558GFW8"/>
<gene>
    <name evidence="9" type="ORF">FQK23_12430</name>
</gene>
<dbReference type="SUPFAM" id="SSF81345">
    <property type="entry name" value="ABC transporter involved in vitamin B12 uptake, BtuC"/>
    <property type="match status" value="1"/>
</dbReference>
<comment type="similarity">
    <text evidence="2">Belongs to the binding-protein-dependent transport system permease family. FecCD subfamily.</text>
</comment>
<evidence type="ECO:0000313" key="9">
    <source>
        <dbReference type="EMBL" id="TVU55774.1"/>
    </source>
</evidence>
<dbReference type="InterPro" id="IPR037294">
    <property type="entry name" value="ABC_BtuC-like"/>
</dbReference>
<feature type="transmembrane region" description="Helical" evidence="8">
    <location>
        <begin position="69"/>
        <end position="94"/>
    </location>
</feature>
<evidence type="ECO:0000256" key="3">
    <source>
        <dbReference type="ARBA" id="ARBA00022448"/>
    </source>
</evidence>
<dbReference type="InterPro" id="IPR000522">
    <property type="entry name" value="ABC_transptr_permease_BtuC"/>
</dbReference>
<evidence type="ECO:0000256" key="5">
    <source>
        <dbReference type="ARBA" id="ARBA00022692"/>
    </source>
</evidence>
<dbReference type="Proteomes" id="UP000320531">
    <property type="component" value="Unassembled WGS sequence"/>
</dbReference>
<reference evidence="9 10" key="1">
    <citation type="submission" date="2019-07" db="EMBL/GenBank/DDBJ databases">
        <title>Draft genome of C. aurimucosum strain 14-2523.</title>
        <authorList>
            <person name="Pacheco L.G.C."/>
            <person name="Aguiar E.R.G.R."/>
            <person name="Navas J."/>
            <person name="Santos C.S."/>
            <person name="Rocha D.J.P.G."/>
        </authorList>
    </citation>
    <scope>NUCLEOTIDE SEQUENCE [LARGE SCALE GENOMIC DNA]</scope>
    <source>
        <strain evidence="9 10">14-2523</strain>
    </source>
</reference>
<evidence type="ECO:0000313" key="10">
    <source>
        <dbReference type="Proteomes" id="UP000320531"/>
    </source>
</evidence>
<keyword evidence="5 8" id="KW-0812">Transmembrane</keyword>
<keyword evidence="3" id="KW-0813">Transport</keyword>
<evidence type="ECO:0000256" key="1">
    <source>
        <dbReference type="ARBA" id="ARBA00004651"/>
    </source>
</evidence>
<dbReference type="GO" id="GO:0005886">
    <property type="term" value="C:plasma membrane"/>
    <property type="evidence" value="ECO:0007669"/>
    <property type="project" value="UniProtKB-SubCell"/>
</dbReference>
<comment type="caution">
    <text evidence="9">The sequence shown here is derived from an EMBL/GenBank/DDBJ whole genome shotgun (WGS) entry which is preliminary data.</text>
</comment>
<dbReference type="PANTHER" id="PTHR30472">
    <property type="entry name" value="FERRIC ENTEROBACTIN TRANSPORT SYSTEM PERMEASE PROTEIN"/>
    <property type="match status" value="1"/>
</dbReference>
<accession>A0A558GFW8</accession>
<dbReference type="GO" id="GO:0022857">
    <property type="term" value="F:transmembrane transporter activity"/>
    <property type="evidence" value="ECO:0007669"/>
    <property type="project" value="InterPro"/>
</dbReference>
<organism evidence="9 10">
    <name type="scientific">Corynebacterium aurimucosum</name>
    <dbReference type="NCBI Taxonomy" id="169292"/>
    <lineage>
        <taxon>Bacteria</taxon>
        <taxon>Bacillati</taxon>
        <taxon>Actinomycetota</taxon>
        <taxon>Actinomycetes</taxon>
        <taxon>Mycobacteriales</taxon>
        <taxon>Corynebacteriaceae</taxon>
        <taxon>Corynebacterium</taxon>
    </lineage>
</organism>